<dbReference type="NCBIfam" id="TIGR02937">
    <property type="entry name" value="sigma70-ECF"/>
    <property type="match status" value="1"/>
</dbReference>
<proteinExistence type="inferred from homology"/>
<protein>
    <submittedName>
        <fullName evidence="7">ECF RNA polymerase sigma factor SigE</fullName>
    </submittedName>
</protein>
<keyword evidence="2" id="KW-0805">Transcription regulation</keyword>
<dbReference type="InterPro" id="IPR013325">
    <property type="entry name" value="RNA_pol_sigma_r2"/>
</dbReference>
<evidence type="ECO:0000256" key="2">
    <source>
        <dbReference type="ARBA" id="ARBA00023015"/>
    </source>
</evidence>
<sequence>MREEGIRKDTVREVQQINRRWRPALMAFFLRRVRNHAEAEDLTQEVFVRMLNSSESEGAPDAYVFQIAANLLTDQARRARVRAGYRETLAGMDGLGVEQVDPYRIAAGRDQLAALAAALNELPERQRTMFTLYRIENMSQEMIGEAFGISKSAVKQQVAKAMAFLMARMRETQ</sequence>
<dbReference type="PANTHER" id="PTHR43133:SF63">
    <property type="entry name" value="RNA POLYMERASE SIGMA FACTOR FECI-RELATED"/>
    <property type="match status" value="1"/>
</dbReference>
<comment type="caution">
    <text evidence="7">The sequence shown here is derived from an EMBL/GenBank/DDBJ whole genome shotgun (WGS) entry which is preliminary data.</text>
</comment>
<evidence type="ECO:0000259" key="5">
    <source>
        <dbReference type="Pfam" id="PF04542"/>
    </source>
</evidence>
<evidence type="ECO:0000256" key="4">
    <source>
        <dbReference type="ARBA" id="ARBA00023163"/>
    </source>
</evidence>
<dbReference type="Gene3D" id="1.10.1740.10">
    <property type="match status" value="1"/>
</dbReference>
<dbReference type="InterPro" id="IPR036388">
    <property type="entry name" value="WH-like_DNA-bd_sf"/>
</dbReference>
<dbReference type="SUPFAM" id="SSF88946">
    <property type="entry name" value="Sigma2 domain of RNA polymerase sigma factors"/>
    <property type="match status" value="1"/>
</dbReference>
<reference evidence="7 8" key="1">
    <citation type="submission" date="2016-09" db="EMBL/GenBank/DDBJ databases">
        <title>Metabolic pathway, cell adaptation mechanisms and a novel monoxygenase revealed through proteogenomic-transcription analysis of a Sphingomonas haloaromaticamans strain degrading the fungicide ortho-phenylphenol.</title>
        <authorList>
            <person name="Perruchon C."/>
            <person name="Papadopoulou E.S."/>
            <person name="Rousidou C."/>
            <person name="Vasileiadis S."/>
            <person name="Tanou G."/>
            <person name="Amoutzias G."/>
            <person name="Molassiotis A."/>
            <person name="Karpouzas D.G."/>
        </authorList>
    </citation>
    <scope>NUCLEOTIDE SEQUENCE [LARGE SCALE GENOMIC DNA]</scope>
    <source>
        <strain evidence="7 8">P3</strain>
    </source>
</reference>
<evidence type="ECO:0000313" key="7">
    <source>
        <dbReference type="EMBL" id="OHT18388.1"/>
    </source>
</evidence>
<comment type="similarity">
    <text evidence="1">Belongs to the sigma-70 factor family. ECF subfamily.</text>
</comment>
<dbReference type="InterPro" id="IPR014284">
    <property type="entry name" value="RNA_pol_sigma-70_dom"/>
</dbReference>
<dbReference type="InterPro" id="IPR007627">
    <property type="entry name" value="RNA_pol_sigma70_r2"/>
</dbReference>
<dbReference type="Gene3D" id="1.10.10.10">
    <property type="entry name" value="Winged helix-like DNA-binding domain superfamily/Winged helix DNA-binding domain"/>
    <property type="match status" value="1"/>
</dbReference>
<keyword evidence="4" id="KW-0804">Transcription</keyword>
<evidence type="ECO:0000259" key="6">
    <source>
        <dbReference type="Pfam" id="PF08281"/>
    </source>
</evidence>
<keyword evidence="8" id="KW-1185">Reference proteome</keyword>
<evidence type="ECO:0000313" key="8">
    <source>
        <dbReference type="Proteomes" id="UP000179467"/>
    </source>
</evidence>
<dbReference type="Pfam" id="PF08281">
    <property type="entry name" value="Sigma70_r4_2"/>
    <property type="match status" value="1"/>
</dbReference>
<feature type="domain" description="RNA polymerase sigma factor 70 region 4 type 2" evidence="6">
    <location>
        <begin position="113"/>
        <end position="165"/>
    </location>
</feature>
<dbReference type="InterPro" id="IPR039425">
    <property type="entry name" value="RNA_pol_sigma-70-like"/>
</dbReference>
<dbReference type="InterPro" id="IPR013249">
    <property type="entry name" value="RNA_pol_sigma70_r4_t2"/>
</dbReference>
<feature type="domain" description="RNA polymerase sigma-70 region 2" evidence="5">
    <location>
        <begin position="19"/>
        <end position="80"/>
    </location>
</feature>
<name>A0A1S1H8C1_9SPHN</name>
<accession>A0A1S1H8C1</accession>
<dbReference type="EMBL" id="MIPT01000001">
    <property type="protein sequence ID" value="OHT18388.1"/>
    <property type="molecule type" value="Genomic_DNA"/>
</dbReference>
<gene>
    <name evidence="7" type="primary">sigE</name>
    <name evidence="7" type="ORF">BHE75_00359</name>
</gene>
<dbReference type="PANTHER" id="PTHR43133">
    <property type="entry name" value="RNA POLYMERASE ECF-TYPE SIGMA FACTO"/>
    <property type="match status" value="1"/>
</dbReference>
<dbReference type="Pfam" id="PF04542">
    <property type="entry name" value="Sigma70_r2"/>
    <property type="match status" value="1"/>
</dbReference>
<organism evidence="7 8">
    <name type="scientific">Edaphosphingomonas haloaromaticamans</name>
    <dbReference type="NCBI Taxonomy" id="653954"/>
    <lineage>
        <taxon>Bacteria</taxon>
        <taxon>Pseudomonadati</taxon>
        <taxon>Pseudomonadota</taxon>
        <taxon>Alphaproteobacteria</taxon>
        <taxon>Sphingomonadales</taxon>
        <taxon>Rhizorhabdaceae</taxon>
        <taxon>Edaphosphingomonas</taxon>
    </lineage>
</organism>
<evidence type="ECO:0000256" key="1">
    <source>
        <dbReference type="ARBA" id="ARBA00010641"/>
    </source>
</evidence>
<keyword evidence="3" id="KW-0731">Sigma factor</keyword>
<dbReference type="GO" id="GO:0016987">
    <property type="term" value="F:sigma factor activity"/>
    <property type="evidence" value="ECO:0007669"/>
    <property type="project" value="UniProtKB-KW"/>
</dbReference>
<dbReference type="GO" id="GO:0006352">
    <property type="term" value="P:DNA-templated transcription initiation"/>
    <property type="evidence" value="ECO:0007669"/>
    <property type="project" value="InterPro"/>
</dbReference>
<dbReference type="Proteomes" id="UP000179467">
    <property type="component" value="Unassembled WGS sequence"/>
</dbReference>
<dbReference type="AlphaFoldDB" id="A0A1S1H8C1"/>
<dbReference type="CDD" id="cd06171">
    <property type="entry name" value="Sigma70_r4"/>
    <property type="match status" value="1"/>
</dbReference>
<evidence type="ECO:0000256" key="3">
    <source>
        <dbReference type="ARBA" id="ARBA00023082"/>
    </source>
</evidence>
<dbReference type="InterPro" id="IPR013324">
    <property type="entry name" value="RNA_pol_sigma_r3/r4-like"/>
</dbReference>
<dbReference type="GO" id="GO:0003677">
    <property type="term" value="F:DNA binding"/>
    <property type="evidence" value="ECO:0007669"/>
    <property type="project" value="InterPro"/>
</dbReference>
<dbReference type="SUPFAM" id="SSF88659">
    <property type="entry name" value="Sigma3 and sigma4 domains of RNA polymerase sigma factors"/>
    <property type="match status" value="1"/>
</dbReference>